<gene>
    <name evidence="6" type="ORF">M3P05_10930</name>
</gene>
<keyword evidence="7" id="KW-1185">Reference proteome</keyword>
<keyword evidence="2" id="KW-0808">Transferase</keyword>
<dbReference type="EMBL" id="JAMFLX010000013">
    <property type="protein sequence ID" value="MCL6270434.1"/>
    <property type="molecule type" value="Genomic_DNA"/>
</dbReference>
<evidence type="ECO:0000256" key="3">
    <source>
        <dbReference type="ARBA" id="ARBA00022777"/>
    </source>
</evidence>
<evidence type="ECO:0000259" key="4">
    <source>
        <dbReference type="Pfam" id="PF00370"/>
    </source>
</evidence>
<accession>A0ABT0PGF3</accession>
<dbReference type="PANTHER" id="PTHR43095">
    <property type="entry name" value="SUGAR KINASE"/>
    <property type="match status" value="1"/>
</dbReference>
<reference evidence="6 7" key="1">
    <citation type="submission" date="2022-05" db="EMBL/GenBank/DDBJ databases">
        <authorList>
            <person name="Park J.-S."/>
        </authorList>
    </citation>
    <scope>NUCLEOTIDE SEQUENCE [LARGE SCALE GENOMIC DNA]</scope>
    <source>
        <strain evidence="6 7">2012CJ34-2</strain>
    </source>
</reference>
<dbReference type="CDD" id="cd07779">
    <property type="entry name" value="ASKHA_NBD_FGGY_YgcE-like"/>
    <property type="match status" value="1"/>
</dbReference>
<name>A0ABT0PGF3_9GAMM</name>
<evidence type="ECO:0000259" key="5">
    <source>
        <dbReference type="Pfam" id="PF02782"/>
    </source>
</evidence>
<dbReference type="SUPFAM" id="SSF53067">
    <property type="entry name" value="Actin-like ATPase domain"/>
    <property type="match status" value="2"/>
</dbReference>
<sequence length="524" mass="58524">MNGSDDRCDDTDLILAIDNGTQSVRALLFDLKGTVVCKSKVELDPYFSREPGWAEQEPEYYWSSLCAACQSLWEKSGVDRARIKGVTLTTQRGTNICVDKNGQALRPAIIWLDQRRAETHDPIGGLWGPAAKITGLKKLIDYFRSKSSSRWIAQNELETWGNTHKFLLLSGWHTFKLTGEFKDSVGGTVGYLPFNYRLLKWAPRWDWSWRGTCLRKNQLAELIKPGEILGHITASAADATGIPEGLPLIAAGADKACEVIGSGCYDDKTGCLSYGTTATINVVHDKFREPQFLVPPWPAAIPDTWNSEFMVYRGYWMVSWFKQQFGHHECTEAEKAGVVPEELFEDLINQAPPGSMGLMLQPYWSPGIKDFDAKGAIIGFGDVHNRAHVYRAIVEGLAYALREGKEKLEKKGRIQLSRLMVSGGGSQSDGALQLTADIFNLPVTRPHTSETSGLGAAINAAVGLGYYPDYKTAITEMTRPERVFKPDPVNTKLYNALYTEVYLDMYKRLRPLYGRIREITGYPE</sequence>
<dbReference type="RefSeq" id="WP_249699649.1">
    <property type="nucleotide sequence ID" value="NZ_JAMFLX010000013.1"/>
</dbReference>
<dbReference type="InterPro" id="IPR018485">
    <property type="entry name" value="FGGY_C"/>
</dbReference>
<protein>
    <submittedName>
        <fullName evidence="6">FGGY-family carbohydrate kinase</fullName>
    </submittedName>
</protein>
<dbReference type="InterPro" id="IPR050406">
    <property type="entry name" value="FGGY_Carb_Kinase"/>
</dbReference>
<comment type="similarity">
    <text evidence="1">Belongs to the FGGY kinase family.</text>
</comment>
<evidence type="ECO:0000256" key="2">
    <source>
        <dbReference type="ARBA" id="ARBA00022679"/>
    </source>
</evidence>
<evidence type="ECO:0000313" key="7">
    <source>
        <dbReference type="Proteomes" id="UP001203338"/>
    </source>
</evidence>
<dbReference type="Pfam" id="PF02782">
    <property type="entry name" value="FGGY_C"/>
    <property type="match status" value="1"/>
</dbReference>
<dbReference type="PIRSF" id="PIRSF000538">
    <property type="entry name" value="GlpK"/>
    <property type="match status" value="1"/>
</dbReference>
<dbReference type="Proteomes" id="UP001203338">
    <property type="component" value="Unassembled WGS sequence"/>
</dbReference>
<organism evidence="6 7">
    <name type="scientific">Parendozoicomonas callyspongiae</name>
    <dbReference type="NCBI Taxonomy" id="2942213"/>
    <lineage>
        <taxon>Bacteria</taxon>
        <taxon>Pseudomonadati</taxon>
        <taxon>Pseudomonadota</taxon>
        <taxon>Gammaproteobacteria</taxon>
        <taxon>Oceanospirillales</taxon>
        <taxon>Endozoicomonadaceae</taxon>
        <taxon>Parendozoicomonas</taxon>
    </lineage>
</organism>
<dbReference type="GO" id="GO:0016301">
    <property type="term" value="F:kinase activity"/>
    <property type="evidence" value="ECO:0007669"/>
    <property type="project" value="UniProtKB-KW"/>
</dbReference>
<feature type="domain" description="Carbohydrate kinase FGGY C-terminal" evidence="5">
    <location>
        <begin position="272"/>
        <end position="463"/>
    </location>
</feature>
<dbReference type="PANTHER" id="PTHR43095:SF5">
    <property type="entry name" value="XYLULOSE KINASE"/>
    <property type="match status" value="1"/>
</dbReference>
<evidence type="ECO:0000313" key="6">
    <source>
        <dbReference type="EMBL" id="MCL6270434.1"/>
    </source>
</evidence>
<dbReference type="InterPro" id="IPR000577">
    <property type="entry name" value="Carb_kinase_FGGY"/>
</dbReference>
<keyword evidence="3 6" id="KW-0418">Kinase</keyword>
<evidence type="ECO:0000256" key="1">
    <source>
        <dbReference type="ARBA" id="ARBA00009156"/>
    </source>
</evidence>
<dbReference type="InterPro" id="IPR043129">
    <property type="entry name" value="ATPase_NBD"/>
</dbReference>
<comment type="caution">
    <text evidence="6">The sequence shown here is derived from an EMBL/GenBank/DDBJ whole genome shotgun (WGS) entry which is preliminary data.</text>
</comment>
<feature type="domain" description="Carbohydrate kinase FGGY N-terminal" evidence="4">
    <location>
        <begin position="14"/>
        <end position="261"/>
    </location>
</feature>
<dbReference type="Gene3D" id="3.30.420.40">
    <property type="match status" value="2"/>
</dbReference>
<proteinExistence type="inferred from homology"/>
<dbReference type="InterPro" id="IPR018484">
    <property type="entry name" value="FGGY_N"/>
</dbReference>
<dbReference type="Pfam" id="PF00370">
    <property type="entry name" value="FGGY_N"/>
    <property type="match status" value="1"/>
</dbReference>